<dbReference type="Pfam" id="PF24595">
    <property type="entry name" value="DUF7619"/>
    <property type="match status" value="1"/>
</dbReference>
<dbReference type="SUPFAM" id="SSF52058">
    <property type="entry name" value="L domain-like"/>
    <property type="match status" value="1"/>
</dbReference>
<accession>A0A1G8LU24</accession>
<proteinExistence type="predicted"/>
<dbReference type="PANTHER" id="PTHR47566">
    <property type="match status" value="1"/>
</dbReference>
<keyword evidence="8" id="KW-1185">Reference proteome</keyword>
<evidence type="ECO:0000259" key="6">
    <source>
        <dbReference type="Pfam" id="PF24595"/>
    </source>
</evidence>
<evidence type="ECO:0000313" key="8">
    <source>
        <dbReference type="Proteomes" id="UP000198869"/>
    </source>
</evidence>
<organism evidence="7 8">
    <name type="scientific">Chryseobacterium taeanense</name>
    <dbReference type="NCBI Taxonomy" id="311334"/>
    <lineage>
        <taxon>Bacteria</taxon>
        <taxon>Pseudomonadati</taxon>
        <taxon>Bacteroidota</taxon>
        <taxon>Flavobacteriia</taxon>
        <taxon>Flavobacteriales</taxon>
        <taxon>Weeksellaceae</taxon>
        <taxon>Chryseobacterium group</taxon>
        <taxon>Chryseobacterium</taxon>
    </lineage>
</organism>
<feature type="domain" description="DUF7619" evidence="6">
    <location>
        <begin position="649"/>
        <end position="779"/>
    </location>
</feature>
<dbReference type="STRING" id="311334.SAMN05421846_11057"/>
<dbReference type="GO" id="GO:0035591">
    <property type="term" value="F:signaling adaptor activity"/>
    <property type="evidence" value="ECO:0007669"/>
    <property type="project" value="TreeGrafter"/>
</dbReference>
<name>A0A1G8LU24_9FLAO</name>
<keyword evidence="3" id="KW-0677">Repeat</keyword>
<dbReference type="InterPro" id="IPR026444">
    <property type="entry name" value="Secre_tail"/>
</dbReference>
<evidence type="ECO:0000256" key="1">
    <source>
        <dbReference type="ARBA" id="ARBA00022614"/>
    </source>
</evidence>
<feature type="signal peptide" evidence="4">
    <location>
        <begin position="1"/>
        <end position="20"/>
    </location>
</feature>
<dbReference type="OrthoDB" id="1110367at2"/>
<dbReference type="RefSeq" id="WP_089859856.1">
    <property type="nucleotide sequence ID" value="NZ_FNDW01000010.1"/>
</dbReference>
<dbReference type="PANTHER" id="PTHR47566:SF1">
    <property type="entry name" value="PROTEIN NUD1"/>
    <property type="match status" value="1"/>
</dbReference>
<protein>
    <submittedName>
        <fullName evidence="7">Conserved repeat domain-containing protein/Por secretion system C-terminal sorting domain-containing protein</fullName>
    </submittedName>
</protein>
<evidence type="ECO:0000259" key="5">
    <source>
        <dbReference type="Pfam" id="PF18962"/>
    </source>
</evidence>
<dbReference type="Pfam" id="PF18962">
    <property type="entry name" value="Por_Secre_tail"/>
    <property type="match status" value="1"/>
</dbReference>
<evidence type="ECO:0000313" key="7">
    <source>
        <dbReference type="EMBL" id="SDI59199.1"/>
    </source>
</evidence>
<feature type="chain" id="PRO_5011695707" evidence="4">
    <location>
        <begin position="21"/>
        <end position="866"/>
    </location>
</feature>
<dbReference type="NCBIfam" id="TIGR01451">
    <property type="entry name" value="B_ant_repeat"/>
    <property type="match status" value="1"/>
</dbReference>
<dbReference type="Proteomes" id="UP000198869">
    <property type="component" value="Unassembled WGS sequence"/>
</dbReference>
<dbReference type="AlphaFoldDB" id="A0A1G8LU24"/>
<dbReference type="InterPro" id="IPR052574">
    <property type="entry name" value="CDIRP"/>
</dbReference>
<dbReference type="InterPro" id="IPR055353">
    <property type="entry name" value="DUF7619"/>
</dbReference>
<dbReference type="EMBL" id="FNDW01000010">
    <property type="protein sequence ID" value="SDI59199.1"/>
    <property type="molecule type" value="Genomic_DNA"/>
</dbReference>
<feature type="domain" description="Secretion system C-terminal sorting" evidence="5">
    <location>
        <begin position="798"/>
        <end position="864"/>
    </location>
</feature>
<evidence type="ECO:0000256" key="2">
    <source>
        <dbReference type="ARBA" id="ARBA00022729"/>
    </source>
</evidence>
<dbReference type="InterPro" id="IPR032675">
    <property type="entry name" value="LRR_dom_sf"/>
</dbReference>
<reference evidence="8" key="1">
    <citation type="submission" date="2016-10" db="EMBL/GenBank/DDBJ databases">
        <authorList>
            <person name="Varghese N."/>
            <person name="Submissions S."/>
        </authorList>
    </citation>
    <scope>NUCLEOTIDE SEQUENCE [LARGE SCALE GENOMIC DNA]</scope>
    <source>
        <strain evidence="8">DSM 17071</strain>
    </source>
</reference>
<evidence type="ECO:0000256" key="4">
    <source>
        <dbReference type="SAM" id="SignalP"/>
    </source>
</evidence>
<evidence type="ECO:0000256" key="3">
    <source>
        <dbReference type="ARBA" id="ARBA00022737"/>
    </source>
</evidence>
<dbReference type="InterPro" id="IPR047589">
    <property type="entry name" value="DUF11_rpt"/>
</dbReference>
<keyword evidence="2 4" id="KW-0732">Signal</keyword>
<keyword evidence="1" id="KW-0433">Leucine-rich repeat</keyword>
<gene>
    <name evidence="7" type="ORF">SAMN05421846_11057</name>
</gene>
<dbReference type="Gene3D" id="3.80.10.10">
    <property type="entry name" value="Ribonuclease Inhibitor"/>
    <property type="match status" value="1"/>
</dbReference>
<dbReference type="NCBIfam" id="TIGR04183">
    <property type="entry name" value="Por_Secre_tail"/>
    <property type="match status" value="1"/>
</dbReference>
<sequence>MRKIYLVVSLIMFAVFQAQIVNIPDPAFKARLLSADVTTNNQIASNINGQAIKIDANSNGEIEVSEAANVAFLTVSVNAINDITGIQSFSNLRSLSLFGFGATSINVSGLSNLNYLTIQALDNLTSIDIANCTNLENLKIISCSALTSLNPVSSSIKNISVFSGNLNQLDVTGCPALVGLSLQATKISTLNLSNFPNLKTVDLLSNYQLQNINFQGSNKLYSISISSCGVSNVSVANLPQLWKLECNSNGTLNTVSATNCAALERLVLNYNNNLTNLNVNNLPSILILDIFKNKFSSIDISSLATLQLLRCDENYFPSLDLNQNTALVNLECTKNLLQSLDLSHNPLLYTISCGFNNNLQNINLKSGSQNFPYGISINNLPQLKFICIDDNKLNDVLSTLNAYGYSNVVTNSYCSFTPGGIFYTIQGNTKYDSNNNGCDINDANKAFQKFNVTNGTVSGSLIANNSGNYSIAVGAGSHTITPILENPTYFNISPTNLTANFPTQTSPLAQNFCISANGTHNDLETFIIPITQATPGFNAKYKIVYKNKGTGTQSGTLSFNYNDNVMDYLSSTVAPNSQSTGLLNWNFTNLLPFETREITVTLKLNTPTQTPALNGGDVLHYTAQVNAGTDETPLDNTFTLNQTVVNSFDPNDKTCLEGTTITQAKVGDYVHYLIRFENTGTANAQNIVVKDDIDASKYDLSSLASLTGSHDFVTRITGNTVEFIFENIQLPFDDANNDGYVSFKIKTKSTLNVGDSFSNKAGIYFDYNAPIITNNFMTTVQNTLAASEINKENKTISIYPNPVQEVLNIKSKNEITKAEIFDAAGRILISTHVKGNSINVSELVKGNYIIKLFTKDKTFTQKFIKN</sequence>